<dbReference type="Gene3D" id="3.40.50.300">
    <property type="entry name" value="P-loop containing nucleotide triphosphate hydrolases"/>
    <property type="match status" value="1"/>
</dbReference>
<keyword evidence="4" id="KW-0614">Plasmid</keyword>
<feature type="transmembrane region" description="Helical" evidence="1">
    <location>
        <begin position="21"/>
        <end position="37"/>
    </location>
</feature>
<keyword evidence="1" id="KW-0472">Membrane</keyword>
<evidence type="ECO:0000313" key="4">
    <source>
        <dbReference type="EMBL" id="WHX12080.1"/>
    </source>
</evidence>
<evidence type="ECO:0000313" key="5">
    <source>
        <dbReference type="Proteomes" id="UP001177934"/>
    </source>
</evidence>
<dbReference type="Pfam" id="PF12991">
    <property type="entry name" value="DUF3875"/>
    <property type="match status" value="1"/>
</dbReference>
<dbReference type="NCBIfam" id="TIGR03783">
    <property type="entry name" value="Bac_Flav_CT_G"/>
    <property type="match status" value="1"/>
</dbReference>
<dbReference type="InterPro" id="IPR043964">
    <property type="entry name" value="P-loop_TraG"/>
</dbReference>
<reference evidence="4" key="1">
    <citation type="journal article" date="2023" name="Nat. Commun.">
        <title>Identification of a novel Human Milk Oligosaccharides utilization cluster in the infant gut commensal Bacteroides dorei.</title>
        <authorList>
            <person name="Kijner S."/>
            <person name="Ennis D."/>
            <person name="Shmorak S."/>
            <person name="Florentin A."/>
            <person name="Yassour M."/>
        </authorList>
    </citation>
    <scope>NUCLEOTIDE SEQUENCE</scope>
    <source>
        <strain evidence="4">2</strain>
        <plasmid evidence="4">unnamed</plasmid>
    </source>
</reference>
<dbReference type="InterPro" id="IPR053155">
    <property type="entry name" value="F-pilin_assembly_TraC"/>
</dbReference>
<dbReference type="SUPFAM" id="SSF52540">
    <property type="entry name" value="P-loop containing nucleoside triphosphate hydrolases"/>
    <property type="match status" value="1"/>
</dbReference>
<dbReference type="Gene3D" id="1.10.8.730">
    <property type="match status" value="1"/>
</dbReference>
<dbReference type="PANTHER" id="PTHR38467:SF1">
    <property type="entry name" value="CONJUGATIVE TRANSFER: ASSEMBLY"/>
    <property type="match status" value="1"/>
</dbReference>
<feature type="transmembrane region" description="Helical" evidence="1">
    <location>
        <begin position="43"/>
        <end position="60"/>
    </location>
</feature>
<geneLocation type="plasmid" evidence="4 5">
    <name>unnamed</name>
</geneLocation>
<feature type="domain" description="TraG P-loop" evidence="3">
    <location>
        <begin position="554"/>
        <end position="963"/>
    </location>
</feature>
<organism evidence="4 5">
    <name type="scientific">Phocaeicola dorei</name>
    <dbReference type="NCBI Taxonomy" id="357276"/>
    <lineage>
        <taxon>Bacteria</taxon>
        <taxon>Pseudomonadati</taxon>
        <taxon>Bacteroidota</taxon>
        <taxon>Bacteroidia</taxon>
        <taxon>Bacteroidales</taxon>
        <taxon>Bacteroidaceae</taxon>
        <taxon>Phocaeicola</taxon>
    </lineage>
</organism>
<name>A0AA95KP23_9BACT</name>
<feature type="domain" description="TraG N-terminal Bacteroidetes" evidence="2">
    <location>
        <begin position="135"/>
        <end position="184"/>
    </location>
</feature>
<accession>A0AA95KP23</accession>
<dbReference type="AlphaFoldDB" id="A0AA95KP23"/>
<dbReference type="InterPro" id="IPR027417">
    <property type="entry name" value="P-loop_NTPase"/>
</dbReference>
<dbReference type="InterPro" id="IPR024451">
    <property type="entry name" value="TraG_N_Bacteroidetes"/>
</dbReference>
<dbReference type="EMBL" id="CP126057">
    <property type="protein sequence ID" value="WHX12080.1"/>
    <property type="molecule type" value="Genomic_DNA"/>
</dbReference>
<sequence length="970" mass="110716">MRTMRKINKPIKFFGLSSGQFAIFMLLTAIIIIVSIFKQLHPILIIGIISAILFLSGLLFQTLKKEHKAGNPDYLTGLRIKNATPADNGQTADFQIHPKTATMIGIIILISLLICALCLLIALLYIRQTEIEVKDKSVDLESVLPIQTITENAVINGNGDITVGYRLLLPEVFTLSESEAQYIHERLEALLKMLPAGTVIHQQNFYYTGRYHHAEYSSNALIAENNRHFNGKEILNSYTNLYVTFTNGSRNGKIRKSASGTSLMRKLHYPFKQPYKEYQQRLTEMEAFLMNFENGLSSIQQFEIRKMDDTELNNAIYDYVNLSYETPENDATQKSVNPMAVSESGSMKIGQQHVSILSLTNEGEHLQELAVPHTGKSKAYGGNIEIPDSIRSKCSMLYPVGLGLPFNHIVNIVIEITDPDATVTAIGAEKDALNYITNFYPPAAEKQREQAAFCDEITQFDYQTAYTAFNVVLNDTDRTSLMRKTALVQQGFSFMNQSSCYVENAELCNLFFCNIPGNARANYQGFVNTTKQAICYLQKEGMYLSDEKGHIYHDRFGTPAKINLWDYPALNNKNRIVIGPSGSGKSFWLNNYILQSYELGQDMMIIDIGGSYRSMIALNQGKYFDSTEQKKFAFNPFLCDRDKNGKYLYIDTTDAESADDQIKTIVAIISYIWKVREPMLPAENAILRKSVIGFYDYVNNSSIGEKHERIFPTLITYRAYLKEVFSKRMTEFEKQKFEIEELLLLLEPYTDGELSFLLNATENVDIVHDRLIAFDMEDASKKEYFPLVAIITLQMIVDKIKKRQGFAKELIIDEALDFLQDEKFGDFIAYLYRTFRKKEGSITLAAQNILFLKNMPSSIKDSIIINCATKIILDHSEHRQNLPEVKAVLSITDEEAYMIESLQRTERWREFFIKMSNDAFIFRNEVSDFAAVAFDSRQATVVRLKQLFNESGSTYTAINRYLEERRKKYG</sequence>
<dbReference type="Proteomes" id="UP001177934">
    <property type="component" value="Plasmid unnamed"/>
</dbReference>
<evidence type="ECO:0000256" key="1">
    <source>
        <dbReference type="SAM" id="Phobius"/>
    </source>
</evidence>
<gene>
    <name evidence="4" type="ORF">QNN11_23695</name>
</gene>
<keyword evidence="1" id="KW-1133">Transmembrane helix</keyword>
<protein>
    <submittedName>
        <fullName evidence="4">TraG family conjugative transposon ATPase</fullName>
    </submittedName>
</protein>
<dbReference type="InterPro" id="IPR022509">
    <property type="entry name" value="Conjugation_ATPase_TraG"/>
</dbReference>
<proteinExistence type="predicted"/>
<evidence type="ECO:0000259" key="3">
    <source>
        <dbReference type="Pfam" id="PF19044"/>
    </source>
</evidence>
<keyword evidence="1" id="KW-0812">Transmembrane</keyword>
<dbReference type="Pfam" id="PF19044">
    <property type="entry name" value="P-loop_TraG"/>
    <property type="match status" value="1"/>
</dbReference>
<dbReference type="PANTHER" id="PTHR38467">
    <property type="match status" value="1"/>
</dbReference>
<evidence type="ECO:0000259" key="2">
    <source>
        <dbReference type="Pfam" id="PF12991"/>
    </source>
</evidence>
<feature type="transmembrane region" description="Helical" evidence="1">
    <location>
        <begin position="104"/>
        <end position="126"/>
    </location>
</feature>